<reference evidence="3 4" key="1">
    <citation type="submission" date="2016-09" db="EMBL/GenBank/DDBJ databases">
        <title>Pseudonocardia autotrophica DSM535, a candidate organism with high potential of specific P450 cytochromes.</title>
        <authorList>
            <person name="Grumaz C."/>
            <person name="Vainshtein Y."/>
            <person name="Kirstahler P."/>
            <person name="Sohn K."/>
        </authorList>
    </citation>
    <scope>NUCLEOTIDE SEQUENCE [LARGE SCALE GENOMIC DNA]</scope>
    <source>
        <strain evidence="3 4">DSM 535</strain>
    </source>
</reference>
<evidence type="ECO:0000259" key="2">
    <source>
        <dbReference type="Pfam" id="PF14530"/>
    </source>
</evidence>
<dbReference type="Pfam" id="PF14530">
    <property type="entry name" value="DUF4439"/>
    <property type="match status" value="1"/>
</dbReference>
<feature type="domain" description="DUF4439" evidence="2">
    <location>
        <begin position="24"/>
        <end position="159"/>
    </location>
</feature>
<dbReference type="RefSeq" id="WP_085912457.1">
    <property type="nucleotide sequence ID" value="NZ_AP018920.1"/>
</dbReference>
<dbReference type="AlphaFoldDB" id="A0A1Y2N1I7"/>
<sequence>MSPRRAPAQDDGAEQPSAQVAKEALQRSLAGEHAAIWAYSTALAFLPPETATRARTELEAHRTLRREVSEALTELGERPVSAQPAYTPPQPVVDELSASALLVTAETDTAAAWRSLVERAPSREMREAGLTRMIESTVRCAFWRGATEQSPAIPVFPGRG</sequence>
<evidence type="ECO:0000313" key="4">
    <source>
        <dbReference type="Proteomes" id="UP000194360"/>
    </source>
</evidence>
<name>A0A1Y2N1I7_PSEAH</name>
<evidence type="ECO:0000256" key="1">
    <source>
        <dbReference type="SAM" id="MobiDB-lite"/>
    </source>
</evidence>
<dbReference type="EMBL" id="MIGB01000009">
    <property type="protein sequence ID" value="OSY41282.1"/>
    <property type="molecule type" value="Genomic_DNA"/>
</dbReference>
<dbReference type="InterPro" id="IPR012347">
    <property type="entry name" value="Ferritin-like"/>
</dbReference>
<protein>
    <recommendedName>
        <fullName evidence="2">DUF4439 domain-containing protein</fullName>
    </recommendedName>
</protein>
<dbReference type="Gene3D" id="1.20.1260.10">
    <property type="match status" value="1"/>
</dbReference>
<evidence type="ECO:0000313" key="3">
    <source>
        <dbReference type="EMBL" id="OSY41282.1"/>
    </source>
</evidence>
<dbReference type="CDD" id="cd00657">
    <property type="entry name" value="Ferritin_like"/>
    <property type="match status" value="1"/>
</dbReference>
<organism evidence="3 4">
    <name type="scientific">Pseudonocardia autotrophica</name>
    <name type="common">Amycolata autotrophica</name>
    <name type="synonym">Nocardia autotrophica</name>
    <dbReference type="NCBI Taxonomy" id="2074"/>
    <lineage>
        <taxon>Bacteria</taxon>
        <taxon>Bacillati</taxon>
        <taxon>Actinomycetota</taxon>
        <taxon>Actinomycetes</taxon>
        <taxon>Pseudonocardiales</taxon>
        <taxon>Pseudonocardiaceae</taxon>
        <taxon>Pseudonocardia</taxon>
    </lineage>
</organism>
<proteinExistence type="predicted"/>
<feature type="region of interest" description="Disordered" evidence="1">
    <location>
        <begin position="1"/>
        <end position="25"/>
    </location>
</feature>
<dbReference type="InterPro" id="IPR009078">
    <property type="entry name" value="Ferritin-like_SF"/>
</dbReference>
<dbReference type="SUPFAM" id="SSF47240">
    <property type="entry name" value="Ferritin-like"/>
    <property type="match status" value="1"/>
</dbReference>
<comment type="caution">
    <text evidence="3">The sequence shown here is derived from an EMBL/GenBank/DDBJ whole genome shotgun (WGS) entry which is preliminary data.</text>
</comment>
<dbReference type="Proteomes" id="UP000194360">
    <property type="component" value="Unassembled WGS sequence"/>
</dbReference>
<dbReference type="OrthoDB" id="5192349at2"/>
<dbReference type="STRING" id="2074.BG845_02184"/>
<keyword evidence="4" id="KW-1185">Reference proteome</keyword>
<gene>
    <name evidence="3" type="ORF">BG845_02184</name>
</gene>
<accession>A0A1Y2N1I7</accession>
<dbReference type="InterPro" id="IPR029447">
    <property type="entry name" value="DUF4439"/>
</dbReference>